<evidence type="ECO:0000313" key="2">
    <source>
        <dbReference type="EMBL" id="QDT54770.1"/>
    </source>
</evidence>
<protein>
    <submittedName>
        <fullName evidence="2">Uncharacterized protein</fullName>
    </submittedName>
</protein>
<keyword evidence="3" id="KW-1185">Reference proteome</keyword>
<sequence>MAQPRKPKGKTSQGKTGVARGVLPSHLEGGERVGRTPYVMGVRPTPPPPAAGVRRTELDDPKSYDLSRSELLAETLADPAYYASGAGVHRDMKILKRGENALAEKRHIGFLVLLELRRISTALERFTIGTP</sequence>
<feature type="region of interest" description="Disordered" evidence="1">
    <location>
        <begin position="1"/>
        <end position="62"/>
    </location>
</feature>
<dbReference type="Proteomes" id="UP000315700">
    <property type="component" value="Chromosome"/>
</dbReference>
<accession>A0A517SFB1</accession>
<dbReference type="InParanoid" id="A0A517SFB1"/>
<organism evidence="2 3">
    <name type="scientific">Caulifigura coniformis</name>
    <dbReference type="NCBI Taxonomy" id="2527983"/>
    <lineage>
        <taxon>Bacteria</taxon>
        <taxon>Pseudomonadati</taxon>
        <taxon>Planctomycetota</taxon>
        <taxon>Planctomycetia</taxon>
        <taxon>Planctomycetales</taxon>
        <taxon>Planctomycetaceae</taxon>
        <taxon>Caulifigura</taxon>
    </lineage>
</organism>
<proteinExistence type="predicted"/>
<dbReference type="EMBL" id="CP036271">
    <property type="protein sequence ID" value="QDT54770.1"/>
    <property type="molecule type" value="Genomic_DNA"/>
</dbReference>
<name>A0A517SFB1_9PLAN</name>
<evidence type="ECO:0000256" key="1">
    <source>
        <dbReference type="SAM" id="MobiDB-lite"/>
    </source>
</evidence>
<dbReference type="AlphaFoldDB" id="A0A517SFB1"/>
<evidence type="ECO:0000313" key="3">
    <source>
        <dbReference type="Proteomes" id="UP000315700"/>
    </source>
</evidence>
<dbReference type="KEGG" id="ccos:Pan44_28070"/>
<gene>
    <name evidence="2" type="ORF">Pan44_28070</name>
</gene>
<reference evidence="2 3" key="1">
    <citation type="submission" date="2019-02" db="EMBL/GenBank/DDBJ databases">
        <title>Deep-cultivation of Planctomycetes and their phenomic and genomic characterization uncovers novel biology.</title>
        <authorList>
            <person name="Wiegand S."/>
            <person name="Jogler M."/>
            <person name="Boedeker C."/>
            <person name="Pinto D."/>
            <person name="Vollmers J."/>
            <person name="Rivas-Marin E."/>
            <person name="Kohn T."/>
            <person name="Peeters S.H."/>
            <person name="Heuer A."/>
            <person name="Rast P."/>
            <person name="Oberbeckmann S."/>
            <person name="Bunk B."/>
            <person name="Jeske O."/>
            <person name="Meyerdierks A."/>
            <person name="Storesund J.E."/>
            <person name="Kallscheuer N."/>
            <person name="Luecker S."/>
            <person name="Lage O.M."/>
            <person name="Pohl T."/>
            <person name="Merkel B.J."/>
            <person name="Hornburger P."/>
            <person name="Mueller R.-W."/>
            <person name="Bruemmer F."/>
            <person name="Labrenz M."/>
            <person name="Spormann A.M."/>
            <person name="Op den Camp H."/>
            <person name="Overmann J."/>
            <person name="Amann R."/>
            <person name="Jetten M.S.M."/>
            <person name="Mascher T."/>
            <person name="Medema M.H."/>
            <person name="Devos D.P."/>
            <person name="Kaster A.-K."/>
            <person name="Ovreas L."/>
            <person name="Rohde M."/>
            <person name="Galperin M.Y."/>
            <person name="Jogler C."/>
        </authorList>
    </citation>
    <scope>NUCLEOTIDE SEQUENCE [LARGE SCALE GENOMIC DNA]</scope>
    <source>
        <strain evidence="2 3">Pan44</strain>
    </source>
</reference>